<dbReference type="RefSeq" id="WP_194695325.1">
    <property type="nucleotide sequence ID" value="NZ_JADKPO010000005.1"/>
</dbReference>
<dbReference type="SUPFAM" id="SSF52402">
    <property type="entry name" value="Adenine nucleotide alpha hydrolases-like"/>
    <property type="match status" value="2"/>
</dbReference>
<dbReference type="Proteomes" id="UP000660668">
    <property type="component" value="Unassembled WGS sequence"/>
</dbReference>
<proteinExistence type="inferred from homology"/>
<dbReference type="Gene3D" id="3.40.50.620">
    <property type="entry name" value="HUPs"/>
    <property type="match status" value="2"/>
</dbReference>
<dbReference type="InterPro" id="IPR006015">
    <property type="entry name" value="Universal_stress_UspA"/>
</dbReference>
<evidence type="ECO:0000256" key="1">
    <source>
        <dbReference type="ARBA" id="ARBA00008791"/>
    </source>
</evidence>
<dbReference type="InterPro" id="IPR006016">
    <property type="entry name" value="UspA"/>
</dbReference>
<gene>
    <name evidence="3" type="ORF">ISU10_05265</name>
</gene>
<feature type="domain" description="UspA" evidence="2">
    <location>
        <begin position="9"/>
        <end position="142"/>
    </location>
</feature>
<name>A0A930YG37_9ACTN</name>
<comment type="similarity">
    <text evidence="1">Belongs to the universal stress protein A family.</text>
</comment>
<dbReference type="EMBL" id="JADKPO010000005">
    <property type="protein sequence ID" value="MBF4767171.1"/>
    <property type="molecule type" value="Genomic_DNA"/>
</dbReference>
<evidence type="ECO:0000259" key="2">
    <source>
        <dbReference type="Pfam" id="PF00582"/>
    </source>
</evidence>
<keyword evidence="4" id="KW-1185">Reference proteome</keyword>
<accession>A0A930YG37</accession>
<reference evidence="3" key="1">
    <citation type="submission" date="2020-11" db="EMBL/GenBank/DDBJ databases">
        <title>Nocardioides cynanchi sp. nov., isolated from soil of rhizosphere of Cynanchum wilfordii.</title>
        <authorList>
            <person name="Lee J.-S."/>
            <person name="Suh M.K."/>
            <person name="Kim J.-S."/>
        </authorList>
    </citation>
    <scope>NUCLEOTIDE SEQUENCE</scope>
    <source>
        <strain evidence="3">KCTC 19276</strain>
    </source>
</reference>
<comment type="caution">
    <text evidence="3">The sequence shown here is derived from an EMBL/GenBank/DDBJ whole genome shotgun (WGS) entry which is preliminary data.</text>
</comment>
<protein>
    <submittedName>
        <fullName evidence="3">Universal stress protein</fullName>
    </submittedName>
</protein>
<evidence type="ECO:0000313" key="4">
    <source>
        <dbReference type="Proteomes" id="UP000660668"/>
    </source>
</evidence>
<dbReference type="InterPro" id="IPR014729">
    <property type="entry name" value="Rossmann-like_a/b/a_fold"/>
</dbReference>
<dbReference type="AlphaFoldDB" id="A0A930YG37"/>
<evidence type="ECO:0000313" key="3">
    <source>
        <dbReference type="EMBL" id="MBF4767171.1"/>
    </source>
</evidence>
<organism evidence="3 4">
    <name type="scientific">Nocardioides agariphilus</name>
    <dbReference type="NCBI Taxonomy" id="433664"/>
    <lineage>
        <taxon>Bacteria</taxon>
        <taxon>Bacillati</taxon>
        <taxon>Actinomycetota</taxon>
        <taxon>Actinomycetes</taxon>
        <taxon>Propionibacteriales</taxon>
        <taxon>Nocardioidaceae</taxon>
        <taxon>Nocardioides</taxon>
    </lineage>
</organism>
<dbReference type="PANTHER" id="PTHR46268">
    <property type="entry name" value="STRESS RESPONSE PROTEIN NHAX"/>
    <property type="match status" value="1"/>
</dbReference>
<dbReference type="PRINTS" id="PR01438">
    <property type="entry name" value="UNVRSLSTRESS"/>
</dbReference>
<dbReference type="PANTHER" id="PTHR46268:SF6">
    <property type="entry name" value="UNIVERSAL STRESS PROTEIN UP12"/>
    <property type="match status" value="1"/>
</dbReference>
<feature type="domain" description="UspA" evidence="2">
    <location>
        <begin position="157"/>
        <end position="290"/>
    </location>
</feature>
<dbReference type="Pfam" id="PF00582">
    <property type="entry name" value="Usp"/>
    <property type="match status" value="2"/>
</dbReference>
<sequence>MTATPTTAPVVLATDGTTASDGALRYAVQQAQMHETGLRVLHVMPVPIPVPPLRPMESVDLEPYARAVISRAADQVRGLAPELIVSTSLAHGGRVRAIVAGSADAQLVVVGRETVHGLERLLTGATTAGVAANARCAVVVVPGDWQPRERAERGGSVVVGIRRKDDASHVMAEAHRQAVALDASITVVHAWQLPDPYFDRIEARTHGEEWQALGEKLLEEALGPWHDQYPYLAIETRVVHGHPATVLAAAAKGADLVVVRRAHEGRPFDHLGATVRALLLASPAPVEVVPAHVGGSAT</sequence>